<protein>
    <submittedName>
        <fullName evidence="2">Uncharacterized protein</fullName>
    </submittedName>
</protein>
<feature type="compositionally biased region" description="Basic and acidic residues" evidence="1">
    <location>
        <begin position="189"/>
        <end position="200"/>
    </location>
</feature>
<dbReference type="AlphaFoldDB" id="A0A0G4FWF2"/>
<evidence type="ECO:0000256" key="1">
    <source>
        <dbReference type="SAM" id="MobiDB-lite"/>
    </source>
</evidence>
<feature type="region of interest" description="Disordered" evidence="1">
    <location>
        <begin position="1"/>
        <end position="61"/>
    </location>
</feature>
<feature type="compositionally biased region" description="Basic and acidic residues" evidence="1">
    <location>
        <begin position="46"/>
        <end position="55"/>
    </location>
</feature>
<reference evidence="2 3" key="1">
    <citation type="submission" date="2014-11" db="EMBL/GenBank/DDBJ databases">
        <authorList>
            <person name="Zhu J."/>
            <person name="Qi W."/>
            <person name="Song R."/>
        </authorList>
    </citation>
    <scope>NUCLEOTIDE SEQUENCE [LARGE SCALE GENOMIC DNA]</scope>
</reference>
<dbReference type="VEuPathDB" id="CryptoDB:Vbra_16396"/>
<feature type="compositionally biased region" description="Low complexity" evidence="1">
    <location>
        <begin position="27"/>
        <end position="42"/>
    </location>
</feature>
<dbReference type="Proteomes" id="UP000041254">
    <property type="component" value="Unassembled WGS sequence"/>
</dbReference>
<dbReference type="InParanoid" id="A0A0G4FWF2"/>
<feature type="compositionally biased region" description="Polar residues" evidence="1">
    <location>
        <begin position="10"/>
        <end position="22"/>
    </location>
</feature>
<sequence length="224" mass="25505">MDHNPAAAATVNTSLPPQQLMTRQEDGAAADGPGPGPTADAAISPARHEQRHEDNGTILGDLFKSTEFPDLDRPGETKTLHDVRLVAAELLDRSLGWVVSRFSHELWRALDKEGKRYILESRPPPPSDMWEATTLSVLSTARPLEELKSDGMVLSDDLLRRVMTTIKGDDSDVPLVDWSIRSEEHRRHYPEDRIDRDKRRDKDKKKDKKKKDKKDKKRKRDDDQ</sequence>
<keyword evidence="3" id="KW-1185">Reference proteome</keyword>
<organism evidence="2 3">
    <name type="scientific">Vitrella brassicaformis (strain CCMP3155)</name>
    <dbReference type="NCBI Taxonomy" id="1169540"/>
    <lineage>
        <taxon>Eukaryota</taxon>
        <taxon>Sar</taxon>
        <taxon>Alveolata</taxon>
        <taxon>Colpodellida</taxon>
        <taxon>Vitrellaceae</taxon>
        <taxon>Vitrella</taxon>
    </lineage>
</organism>
<proteinExistence type="predicted"/>
<feature type="compositionally biased region" description="Basic residues" evidence="1">
    <location>
        <begin position="201"/>
        <end position="224"/>
    </location>
</feature>
<gene>
    <name evidence="2" type="ORF">Vbra_16396</name>
</gene>
<evidence type="ECO:0000313" key="2">
    <source>
        <dbReference type="EMBL" id="CEM19458.1"/>
    </source>
</evidence>
<feature type="region of interest" description="Disordered" evidence="1">
    <location>
        <begin position="189"/>
        <end position="224"/>
    </location>
</feature>
<name>A0A0G4FWF2_VITBC</name>
<accession>A0A0G4FWF2</accession>
<dbReference type="EMBL" id="CDMY01000513">
    <property type="protein sequence ID" value="CEM19458.1"/>
    <property type="molecule type" value="Genomic_DNA"/>
</dbReference>
<evidence type="ECO:0000313" key="3">
    <source>
        <dbReference type="Proteomes" id="UP000041254"/>
    </source>
</evidence>